<reference evidence="2" key="1">
    <citation type="submission" date="2023-11" db="EMBL/GenBank/DDBJ databases">
        <title>Detection of rare carbapenemases in Enterobacterales - comparison of two colorimetric and two CIM-based carbapenemase assays.</title>
        <authorList>
            <person name="Schaffarczyk L."/>
            <person name="Noster J."/>
            <person name="Stelzer Y."/>
            <person name="Sattler J."/>
            <person name="Gatermann S."/>
            <person name="Hamprecht A."/>
        </authorList>
    </citation>
    <scope>NUCLEOTIDE SEQUENCE</scope>
    <source>
        <strain evidence="2">CIM-Cont-037</strain>
    </source>
</reference>
<dbReference type="AlphaFoldDB" id="A0AAW9E8Q2"/>
<evidence type="ECO:0000313" key="3">
    <source>
        <dbReference type="Proteomes" id="UP001279012"/>
    </source>
</evidence>
<name>A0AAW9E8Q2_KLEAE</name>
<evidence type="ECO:0000256" key="1">
    <source>
        <dbReference type="SAM" id="Phobius"/>
    </source>
</evidence>
<keyword evidence="2" id="KW-0418">Kinase</keyword>
<proteinExistence type="predicted"/>
<comment type="caution">
    <text evidence="2">The sequence shown here is derived from an EMBL/GenBank/DDBJ whole genome shotgun (WGS) entry which is preliminary data.</text>
</comment>
<evidence type="ECO:0000313" key="2">
    <source>
        <dbReference type="EMBL" id="MDX7017880.1"/>
    </source>
</evidence>
<accession>A0AAW9E8Q2</accession>
<feature type="transmembrane region" description="Helical" evidence="1">
    <location>
        <begin position="61"/>
        <end position="84"/>
    </location>
</feature>
<protein>
    <submittedName>
        <fullName evidence="2">Two-component system sensor histidine kinase/response regulator</fullName>
    </submittedName>
</protein>
<dbReference type="GO" id="GO:0016301">
    <property type="term" value="F:kinase activity"/>
    <property type="evidence" value="ECO:0007669"/>
    <property type="project" value="UniProtKB-KW"/>
</dbReference>
<gene>
    <name evidence="2" type="ORF">SJ059_25940</name>
</gene>
<feature type="non-terminal residue" evidence="2">
    <location>
        <position position="1"/>
    </location>
</feature>
<organism evidence="2 3">
    <name type="scientific">Klebsiella aerogenes</name>
    <name type="common">Enterobacter aerogenes</name>
    <dbReference type="NCBI Taxonomy" id="548"/>
    <lineage>
        <taxon>Bacteria</taxon>
        <taxon>Pseudomonadati</taxon>
        <taxon>Pseudomonadota</taxon>
        <taxon>Gammaproteobacteria</taxon>
        <taxon>Enterobacterales</taxon>
        <taxon>Enterobacteriaceae</taxon>
        <taxon>Klebsiella/Raoultella group</taxon>
        <taxon>Klebsiella</taxon>
    </lineage>
</organism>
<keyword evidence="1" id="KW-0812">Transmembrane</keyword>
<dbReference type="Proteomes" id="UP001279012">
    <property type="component" value="Unassembled WGS sequence"/>
</dbReference>
<keyword evidence="2" id="KW-0808">Transferase</keyword>
<keyword evidence="1" id="KW-1133">Transmembrane helix</keyword>
<keyword evidence="1" id="KW-0472">Membrane</keyword>
<sequence length="121" mass="13898">VLSYPEENNYRSVRDVPDVSAPYFGFDDDFSDLVAKRKLLPSSFSVVYSLPLKQILNEFKFTIFNAIILNIISAIVIFIFVWIFERKIFSPAENNASRLEEHEQFNHKIVASAPVGISILR</sequence>
<dbReference type="EMBL" id="JAWZZT010000287">
    <property type="protein sequence ID" value="MDX7017880.1"/>
    <property type="molecule type" value="Genomic_DNA"/>
</dbReference>
<feature type="non-terminal residue" evidence="2">
    <location>
        <position position="121"/>
    </location>
</feature>